<dbReference type="SMART" id="SM01263">
    <property type="entry name" value="Leuk-A4-hydro_C"/>
    <property type="match status" value="1"/>
</dbReference>
<dbReference type="InterPro" id="IPR038502">
    <property type="entry name" value="M1_LTA-4_hydro/amino_C_sf"/>
</dbReference>
<dbReference type="InterPro" id="IPR027268">
    <property type="entry name" value="Peptidase_M4/M1_CTD_sf"/>
</dbReference>
<evidence type="ECO:0000313" key="14">
    <source>
        <dbReference type="Proteomes" id="UP000245383"/>
    </source>
</evidence>
<dbReference type="InterPro" id="IPR042097">
    <property type="entry name" value="Aminopeptidase_N-like_N_sf"/>
</dbReference>
<evidence type="ECO:0000256" key="5">
    <source>
        <dbReference type="ARBA" id="ARBA00022723"/>
    </source>
</evidence>
<evidence type="ECO:0000313" key="13">
    <source>
        <dbReference type="EMBL" id="PVU88520.1"/>
    </source>
</evidence>
<keyword evidence="3" id="KW-0963">Cytoplasm</keyword>
<dbReference type="OrthoDB" id="79562at2759"/>
<feature type="active site" description="Proton donor" evidence="9">
    <location>
        <position position="383"/>
    </location>
</feature>
<feature type="binding site" evidence="10">
    <location>
        <begin position="137"/>
        <end position="139"/>
    </location>
    <ligand>
        <name>a peptide</name>
        <dbReference type="ChEBI" id="CHEBI:60466"/>
    </ligand>
</feature>
<comment type="cofactor">
    <cofactor evidence="11">
        <name>Zn(2+)</name>
        <dbReference type="ChEBI" id="CHEBI:29105"/>
    </cofactor>
    <text evidence="11">Binds 1 zinc ion per subunit.</text>
</comment>
<dbReference type="Gene3D" id="1.10.390.10">
    <property type="entry name" value="Neutral Protease Domain 2"/>
    <property type="match status" value="1"/>
</dbReference>
<dbReference type="InterPro" id="IPR045357">
    <property type="entry name" value="Aminopeptidase_N-like_N"/>
</dbReference>
<feature type="domain" description="Peptidase M1 leukotriene A4 hydrolase/aminopeptidase C-terminal" evidence="12">
    <location>
        <begin position="461"/>
        <end position="615"/>
    </location>
</feature>
<evidence type="ECO:0000256" key="4">
    <source>
        <dbReference type="ARBA" id="ARBA00022670"/>
    </source>
</evidence>
<evidence type="ECO:0000256" key="10">
    <source>
        <dbReference type="PIRSR" id="PIRSR634015-2"/>
    </source>
</evidence>
<dbReference type="InterPro" id="IPR015211">
    <property type="entry name" value="Peptidase_M1_C"/>
</dbReference>
<keyword evidence="14" id="KW-1185">Reference proteome</keyword>
<dbReference type="InterPro" id="IPR049980">
    <property type="entry name" value="LTA4H_cat"/>
</dbReference>
<evidence type="ECO:0000256" key="1">
    <source>
        <dbReference type="ARBA" id="ARBA00004496"/>
    </source>
</evidence>
<dbReference type="InterPro" id="IPR001930">
    <property type="entry name" value="Peptidase_M1"/>
</dbReference>
<dbReference type="EMBL" id="MBFR01000378">
    <property type="protein sequence ID" value="PVU88520.1"/>
    <property type="molecule type" value="Genomic_DNA"/>
</dbReference>
<dbReference type="PRINTS" id="PR00756">
    <property type="entry name" value="ALADIPTASE"/>
</dbReference>
<dbReference type="GO" id="GO:0008237">
    <property type="term" value="F:metallopeptidase activity"/>
    <property type="evidence" value="ECO:0007669"/>
    <property type="project" value="UniProtKB-KW"/>
</dbReference>
<dbReference type="Gene3D" id="3.30.2010.30">
    <property type="match status" value="1"/>
</dbReference>
<sequence length="617" mass="69402">MSSIDPSSLSNLSQVTTNSIHIDLTVDFETKALSGHVILNLSVKSDDSSLVVLDTIGLEIHSAALITSSGSIPLQFKMAETHKLFGIPLEISLDRPYNKGDNLSVQVNYNTTQNSAALQFLTPEQTKGKKHPFLFSQCQSIYARSLMPCQDSPSVKFTYTGSLRVPKPLTGLMGALLTSVKDEDSHTVYCWEQKVSIPSYLVALACGNLVKHEIGPRTAVWSEPELIGACAYEFAELEKIIGIAESIVTPYVWGRYDLLVLPPSFPYGGMENPCLTFVTPTMIAGDRSLVDLISHELAHSWSGNLVTTRNWEHFWLNEGWTTFFERQFTEKVSSRDTSQLLSVLGVEELRSDIKRTGVDNQLTNMVPCLKDIHPDDAFSVIPYEKGYNFLYYLKELLSHEVWQGFYKHYIHTFSGKSIDTDDFKNLLYSYVEKVAGSEGIKKLDSVDWEAWLYKPGMPPVTNDFDKTPQVAPMNLANKWHEADTKQDFSCLTKDEYTSLSTHQKLVFFSELKSKSSTLSPSALDTIDSMYSLNYNKNFEIRAAWLYVALAARHKPVFNAAVSMLEDQGRMKFTRPIYRLLAACKDEGGEEIAKVTFLRLEDSYHPICARLVKKDLGL</sequence>
<dbReference type="InterPro" id="IPR016024">
    <property type="entry name" value="ARM-type_fold"/>
</dbReference>
<dbReference type="STRING" id="133385.A0A2T9Y848"/>
<dbReference type="FunFam" id="3.30.2010.30:FF:000001">
    <property type="entry name" value="Leukotriene A(4) hydrolase"/>
    <property type="match status" value="1"/>
</dbReference>
<feature type="binding site" evidence="11">
    <location>
        <position position="299"/>
    </location>
    <ligand>
        <name>Zn(2+)</name>
        <dbReference type="ChEBI" id="CHEBI:29105"/>
        <note>catalytic</note>
    </ligand>
</feature>
<comment type="similarity">
    <text evidence="2">Belongs to the peptidase M1 family.</text>
</comment>
<reference evidence="13 14" key="1">
    <citation type="journal article" date="2018" name="MBio">
        <title>Comparative Genomics Reveals the Core Gene Toolbox for the Fungus-Insect Symbiosis.</title>
        <authorList>
            <person name="Wang Y."/>
            <person name="Stata M."/>
            <person name="Wang W."/>
            <person name="Stajich J.E."/>
            <person name="White M.M."/>
            <person name="Moncalvo J.M."/>
        </authorList>
    </citation>
    <scope>NUCLEOTIDE SEQUENCE [LARGE SCALE GENOMIC DNA]</scope>
    <source>
        <strain evidence="13 14">SWE-8-4</strain>
    </source>
</reference>
<dbReference type="Gene3D" id="2.60.40.1730">
    <property type="entry name" value="tricorn interacting facor f3 domain"/>
    <property type="match status" value="1"/>
</dbReference>
<keyword evidence="4" id="KW-0645">Protease</keyword>
<evidence type="ECO:0000259" key="12">
    <source>
        <dbReference type="SMART" id="SM01263"/>
    </source>
</evidence>
<keyword evidence="5 11" id="KW-0479">Metal-binding</keyword>
<dbReference type="Pfam" id="PF09127">
    <property type="entry name" value="Leuk-A4-hydro_C"/>
    <property type="match status" value="1"/>
</dbReference>
<feature type="binding site" evidence="10">
    <location>
        <begin position="266"/>
        <end position="271"/>
    </location>
    <ligand>
        <name>a peptide</name>
        <dbReference type="ChEBI" id="CHEBI:60466"/>
    </ligand>
</feature>
<feature type="binding site" evidence="11">
    <location>
        <position position="318"/>
    </location>
    <ligand>
        <name>Zn(2+)</name>
        <dbReference type="ChEBI" id="CHEBI:29105"/>
        <note>catalytic</note>
    </ligand>
</feature>
<comment type="caution">
    <text evidence="13">The sequence shown here is derived from an EMBL/GenBank/DDBJ whole genome shotgun (WGS) entry which is preliminary data.</text>
</comment>
<dbReference type="SUPFAM" id="SSF63737">
    <property type="entry name" value="Leukotriene A4 hydrolase N-terminal domain"/>
    <property type="match status" value="1"/>
</dbReference>
<dbReference type="CDD" id="cd09599">
    <property type="entry name" value="M1_LTA4H"/>
    <property type="match status" value="1"/>
</dbReference>
<dbReference type="Proteomes" id="UP000245383">
    <property type="component" value="Unassembled WGS sequence"/>
</dbReference>
<keyword evidence="7 11" id="KW-0862">Zinc</keyword>
<evidence type="ECO:0000256" key="7">
    <source>
        <dbReference type="ARBA" id="ARBA00022833"/>
    </source>
</evidence>
<evidence type="ECO:0000256" key="6">
    <source>
        <dbReference type="ARBA" id="ARBA00022801"/>
    </source>
</evidence>
<evidence type="ECO:0000256" key="8">
    <source>
        <dbReference type="ARBA" id="ARBA00023049"/>
    </source>
</evidence>
<keyword evidence="8" id="KW-0482">Metalloprotease</keyword>
<dbReference type="FunFam" id="1.10.390.10:FF:000003">
    <property type="entry name" value="Leukotriene A(4) hydrolase"/>
    <property type="match status" value="1"/>
</dbReference>
<dbReference type="PANTHER" id="PTHR45726">
    <property type="entry name" value="LEUKOTRIENE A-4 HYDROLASE"/>
    <property type="match status" value="1"/>
</dbReference>
<dbReference type="GO" id="GO:0004301">
    <property type="term" value="F:epoxide hydrolase activity"/>
    <property type="evidence" value="ECO:0007669"/>
    <property type="project" value="TreeGrafter"/>
</dbReference>
<protein>
    <recommendedName>
        <fullName evidence="12">Peptidase M1 leukotriene A4 hydrolase/aminopeptidase C-terminal domain-containing protein</fullName>
    </recommendedName>
</protein>
<dbReference type="SUPFAM" id="SSF48371">
    <property type="entry name" value="ARM repeat"/>
    <property type="match status" value="1"/>
</dbReference>
<dbReference type="InterPro" id="IPR034015">
    <property type="entry name" value="M1_LTA4H"/>
</dbReference>
<accession>A0A2T9Y848</accession>
<evidence type="ECO:0000256" key="3">
    <source>
        <dbReference type="ARBA" id="ARBA00022490"/>
    </source>
</evidence>
<feature type="active site" description="Proton acceptor" evidence="9">
    <location>
        <position position="296"/>
    </location>
</feature>
<name>A0A2T9Y848_9FUNG</name>
<dbReference type="AlphaFoldDB" id="A0A2T9Y848"/>
<organism evidence="13 14">
    <name type="scientific">Smittium simulii</name>
    <dbReference type="NCBI Taxonomy" id="133385"/>
    <lineage>
        <taxon>Eukaryota</taxon>
        <taxon>Fungi</taxon>
        <taxon>Fungi incertae sedis</taxon>
        <taxon>Zoopagomycota</taxon>
        <taxon>Kickxellomycotina</taxon>
        <taxon>Harpellomycetes</taxon>
        <taxon>Harpellales</taxon>
        <taxon>Legeriomycetaceae</taxon>
        <taxon>Smittium</taxon>
    </lineage>
</organism>
<evidence type="ECO:0000256" key="9">
    <source>
        <dbReference type="PIRSR" id="PIRSR634015-1"/>
    </source>
</evidence>
<proteinExistence type="inferred from homology"/>
<evidence type="ECO:0000256" key="11">
    <source>
        <dbReference type="PIRSR" id="PIRSR634015-3"/>
    </source>
</evidence>
<dbReference type="PANTHER" id="PTHR45726:SF3">
    <property type="entry name" value="LEUKOTRIENE A-4 HYDROLASE"/>
    <property type="match status" value="1"/>
</dbReference>
<dbReference type="GO" id="GO:0005829">
    <property type="term" value="C:cytosol"/>
    <property type="evidence" value="ECO:0007669"/>
    <property type="project" value="TreeGrafter"/>
</dbReference>
<gene>
    <name evidence="13" type="ORF">BB561_005803</name>
</gene>
<dbReference type="InterPro" id="IPR014782">
    <property type="entry name" value="Peptidase_M1_dom"/>
</dbReference>
<evidence type="ECO:0000256" key="2">
    <source>
        <dbReference type="ARBA" id="ARBA00010136"/>
    </source>
</evidence>
<dbReference type="Pfam" id="PF01433">
    <property type="entry name" value="Peptidase_M1"/>
    <property type="match status" value="1"/>
</dbReference>
<dbReference type="GO" id="GO:0006508">
    <property type="term" value="P:proteolysis"/>
    <property type="evidence" value="ECO:0007669"/>
    <property type="project" value="UniProtKB-KW"/>
</dbReference>
<feature type="binding site" evidence="11">
    <location>
        <position position="295"/>
    </location>
    <ligand>
        <name>Zn(2+)</name>
        <dbReference type="ChEBI" id="CHEBI:29105"/>
        <note>catalytic</note>
    </ligand>
</feature>
<dbReference type="Pfam" id="PF17900">
    <property type="entry name" value="Peptidase_M1_N"/>
    <property type="match status" value="1"/>
</dbReference>
<dbReference type="Gene3D" id="1.25.40.320">
    <property type="entry name" value="Peptidase M1, leukotriene A4 hydrolase/aminopeptidase C-terminal domain"/>
    <property type="match status" value="1"/>
</dbReference>
<feature type="binding site" evidence="10">
    <location>
        <begin position="569"/>
        <end position="571"/>
    </location>
    <ligand>
        <name>a peptide</name>
        <dbReference type="ChEBI" id="CHEBI:60466"/>
    </ligand>
</feature>
<dbReference type="SUPFAM" id="SSF55486">
    <property type="entry name" value="Metalloproteases ('zincins'), catalytic domain"/>
    <property type="match status" value="1"/>
</dbReference>
<dbReference type="GO" id="GO:0004177">
    <property type="term" value="F:aminopeptidase activity"/>
    <property type="evidence" value="ECO:0007669"/>
    <property type="project" value="TreeGrafter"/>
</dbReference>
<keyword evidence="6" id="KW-0378">Hydrolase</keyword>
<dbReference type="FunFam" id="2.60.40.1730:FF:000004">
    <property type="entry name" value="Leukotriene A(4) hydrolase"/>
    <property type="match status" value="1"/>
</dbReference>
<dbReference type="GO" id="GO:0008270">
    <property type="term" value="F:zinc ion binding"/>
    <property type="evidence" value="ECO:0007669"/>
    <property type="project" value="InterPro"/>
</dbReference>
<comment type="subcellular location">
    <subcellularLocation>
        <location evidence="1">Cytoplasm</location>
    </subcellularLocation>
</comment>